<dbReference type="AlphaFoldDB" id="A0A1Y2CAI1"/>
<protein>
    <submittedName>
        <fullName evidence="3">SGNH hydrolase</fullName>
    </submittedName>
</protein>
<proteinExistence type="predicted"/>
<dbReference type="EMBL" id="MCGO01000023">
    <property type="protein sequence ID" value="ORY44043.1"/>
    <property type="molecule type" value="Genomic_DNA"/>
</dbReference>
<dbReference type="InterPro" id="IPR013830">
    <property type="entry name" value="SGNH_hydro"/>
</dbReference>
<dbReference type="SUPFAM" id="SSF52266">
    <property type="entry name" value="SGNH hydrolase"/>
    <property type="match status" value="1"/>
</dbReference>
<keyword evidence="3" id="KW-0378">Hydrolase</keyword>
<dbReference type="PANTHER" id="PTHR14209">
    <property type="entry name" value="ISOAMYL ACETATE-HYDROLYZING ESTERASE 1"/>
    <property type="match status" value="1"/>
</dbReference>
<evidence type="ECO:0000313" key="3">
    <source>
        <dbReference type="EMBL" id="ORY44043.1"/>
    </source>
</evidence>
<gene>
    <name evidence="3" type="ORF">BCR33DRAFT_717153</name>
</gene>
<dbReference type="GO" id="GO:0016787">
    <property type="term" value="F:hydrolase activity"/>
    <property type="evidence" value="ECO:0007669"/>
    <property type="project" value="UniProtKB-KW"/>
</dbReference>
<evidence type="ECO:0000256" key="1">
    <source>
        <dbReference type="SAM" id="Phobius"/>
    </source>
</evidence>
<dbReference type="Pfam" id="PF13472">
    <property type="entry name" value="Lipase_GDSL_2"/>
    <property type="match status" value="1"/>
</dbReference>
<feature type="domain" description="SGNH hydrolase-type esterase" evidence="2">
    <location>
        <begin position="63"/>
        <end position="256"/>
    </location>
</feature>
<keyword evidence="1" id="KW-0472">Membrane</keyword>
<dbReference type="PROSITE" id="PS51257">
    <property type="entry name" value="PROKAR_LIPOPROTEIN"/>
    <property type="match status" value="1"/>
</dbReference>
<reference evidence="3 4" key="1">
    <citation type="submission" date="2016-07" db="EMBL/GenBank/DDBJ databases">
        <title>Pervasive Adenine N6-methylation of Active Genes in Fungi.</title>
        <authorList>
            <consortium name="DOE Joint Genome Institute"/>
            <person name="Mondo S.J."/>
            <person name="Dannebaum R.O."/>
            <person name="Kuo R.C."/>
            <person name="Labutti K."/>
            <person name="Haridas S."/>
            <person name="Kuo A."/>
            <person name="Salamov A."/>
            <person name="Ahrendt S.R."/>
            <person name="Lipzen A."/>
            <person name="Sullivan W."/>
            <person name="Andreopoulos W.B."/>
            <person name="Clum A."/>
            <person name="Lindquist E."/>
            <person name="Daum C."/>
            <person name="Ramamoorthy G.K."/>
            <person name="Gryganskyi A."/>
            <person name="Culley D."/>
            <person name="Magnuson J.K."/>
            <person name="James T.Y."/>
            <person name="O'Malley M.A."/>
            <person name="Stajich J.E."/>
            <person name="Spatafora J.W."/>
            <person name="Visel A."/>
            <person name="Grigoriev I.V."/>
        </authorList>
    </citation>
    <scope>NUCLEOTIDE SEQUENCE [LARGE SCALE GENOMIC DNA]</scope>
    <source>
        <strain evidence="3 4">JEL800</strain>
    </source>
</reference>
<sequence length="307" mass="34491">MARIRNVNKPLIGVLVAIACIFFYLGSRSNRTDHNARAPVVTPSATHAANVQKPALRYPKAVIFGDSLTEDASWPTLLSKYYLRKMDVFNRAFSGYNSNLLKQTIQPTLESLQPISDINLIILFTGNEDRAPFSSPQHVQFPKFYKNLVEIITLLHNAAQNARIIVITPTPIAGDWAIQNTHNVTFDLASTYRDTCVQAFRQVGATFTTEHLQLVNLWTEMVPDRGYRNDGFNASLALSEFFQEDKVHFSERGNRLVFDAVVGKIGQVWPELKADAMKAVVRADYETAPSQTVGDVELIDKWLFGRS</sequence>
<organism evidence="3 4">
    <name type="scientific">Rhizoclosmatium globosum</name>
    <dbReference type="NCBI Taxonomy" id="329046"/>
    <lineage>
        <taxon>Eukaryota</taxon>
        <taxon>Fungi</taxon>
        <taxon>Fungi incertae sedis</taxon>
        <taxon>Chytridiomycota</taxon>
        <taxon>Chytridiomycota incertae sedis</taxon>
        <taxon>Chytridiomycetes</taxon>
        <taxon>Chytridiales</taxon>
        <taxon>Chytriomycetaceae</taxon>
        <taxon>Rhizoclosmatium</taxon>
    </lineage>
</organism>
<accession>A0A1Y2CAI1</accession>
<evidence type="ECO:0000313" key="4">
    <source>
        <dbReference type="Proteomes" id="UP000193642"/>
    </source>
</evidence>
<dbReference type="STRING" id="329046.A0A1Y2CAI1"/>
<dbReference type="InterPro" id="IPR036514">
    <property type="entry name" value="SGNH_hydro_sf"/>
</dbReference>
<keyword evidence="1" id="KW-1133">Transmembrane helix</keyword>
<dbReference type="InterPro" id="IPR045136">
    <property type="entry name" value="Iah1-like"/>
</dbReference>
<name>A0A1Y2CAI1_9FUNG</name>
<dbReference type="PANTHER" id="PTHR14209:SF19">
    <property type="entry name" value="ISOAMYL ACETATE-HYDROLYZING ESTERASE 1 HOMOLOG"/>
    <property type="match status" value="1"/>
</dbReference>
<dbReference type="Gene3D" id="3.40.50.1110">
    <property type="entry name" value="SGNH hydrolase"/>
    <property type="match status" value="1"/>
</dbReference>
<feature type="transmembrane region" description="Helical" evidence="1">
    <location>
        <begin position="7"/>
        <end position="25"/>
    </location>
</feature>
<evidence type="ECO:0000259" key="2">
    <source>
        <dbReference type="Pfam" id="PF13472"/>
    </source>
</evidence>
<keyword evidence="1" id="KW-0812">Transmembrane</keyword>
<dbReference type="OrthoDB" id="671439at2759"/>
<dbReference type="Proteomes" id="UP000193642">
    <property type="component" value="Unassembled WGS sequence"/>
</dbReference>
<keyword evidence="4" id="KW-1185">Reference proteome</keyword>
<comment type="caution">
    <text evidence="3">The sequence shown here is derived from an EMBL/GenBank/DDBJ whole genome shotgun (WGS) entry which is preliminary data.</text>
</comment>